<keyword evidence="3" id="KW-1185">Reference proteome</keyword>
<accession>A0AAW1RV08</accession>
<dbReference type="AlphaFoldDB" id="A0AAW1RV08"/>
<evidence type="ECO:0000313" key="2">
    <source>
        <dbReference type="EMBL" id="KAK9837544.1"/>
    </source>
</evidence>
<proteinExistence type="predicted"/>
<name>A0AAW1RV08_9CHLO</name>
<reference evidence="2 3" key="1">
    <citation type="journal article" date="2024" name="Nat. Commun.">
        <title>Phylogenomics reveals the evolutionary origins of lichenization in chlorophyte algae.</title>
        <authorList>
            <person name="Puginier C."/>
            <person name="Libourel C."/>
            <person name="Otte J."/>
            <person name="Skaloud P."/>
            <person name="Haon M."/>
            <person name="Grisel S."/>
            <person name="Petersen M."/>
            <person name="Berrin J.G."/>
            <person name="Delaux P.M."/>
            <person name="Dal Grande F."/>
            <person name="Keller J."/>
        </authorList>
    </citation>
    <scope>NUCLEOTIDE SEQUENCE [LARGE SCALE GENOMIC DNA]</scope>
    <source>
        <strain evidence="2 3">SAG 2523</strain>
    </source>
</reference>
<dbReference type="EMBL" id="JALJOV010001943">
    <property type="protein sequence ID" value="KAK9837544.1"/>
    <property type="molecule type" value="Genomic_DNA"/>
</dbReference>
<feature type="non-terminal residue" evidence="2">
    <location>
        <position position="128"/>
    </location>
</feature>
<feature type="region of interest" description="Disordered" evidence="1">
    <location>
        <begin position="1"/>
        <end position="21"/>
    </location>
</feature>
<organism evidence="2 3">
    <name type="scientific">Apatococcus fuscideae</name>
    <dbReference type="NCBI Taxonomy" id="2026836"/>
    <lineage>
        <taxon>Eukaryota</taxon>
        <taxon>Viridiplantae</taxon>
        <taxon>Chlorophyta</taxon>
        <taxon>core chlorophytes</taxon>
        <taxon>Trebouxiophyceae</taxon>
        <taxon>Chlorellales</taxon>
        <taxon>Chlorellaceae</taxon>
        <taxon>Apatococcus</taxon>
    </lineage>
</organism>
<dbReference type="Proteomes" id="UP001485043">
    <property type="component" value="Unassembled WGS sequence"/>
</dbReference>
<evidence type="ECO:0000313" key="3">
    <source>
        <dbReference type="Proteomes" id="UP001485043"/>
    </source>
</evidence>
<gene>
    <name evidence="2" type="ORF">WJX84_011154</name>
</gene>
<protein>
    <submittedName>
        <fullName evidence="2">Uncharacterized protein</fullName>
    </submittedName>
</protein>
<evidence type="ECO:0000256" key="1">
    <source>
        <dbReference type="SAM" id="MobiDB-lite"/>
    </source>
</evidence>
<comment type="caution">
    <text evidence="2">The sequence shown here is derived from an EMBL/GenBank/DDBJ whole genome shotgun (WGS) entry which is preliminary data.</text>
</comment>
<sequence length="128" mass="13803">MFGNSQLPKGQAPAAGTLHGAVQSLPQAATLREVRRQRRRQIRSARNAIEIRAEAPAEVVQSRVAEAIELRSASPADSAELEAARASARASLAQQGASEWVDRFGRQQRKGADIVVQALEREGCSTVF</sequence>